<protein>
    <submittedName>
        <fullName evidence="1">Hypothetical_protein</fullName>
    </submittedName>
</protein>
<reference evidence="1 2" key="1">
    <citation type="submission" date="2024-07" db="EMBL/GenBank/DDBJ databases">
        <authorList>
            <person name="Akdeniz Z."/>
        </authorList>
    </citation>
    <scope>NUCLEOTIDE SEQUENCE [LARGE SCALE GENOMIC DNA]</scope>
</reference>
<name>A0ABP1GX97_9EUKA</name>
<gene>
    <name evidence="1" type="ORF">HINF_LOCUS6540</name>
</gene>
<dbReference type="Proteomes" id="UP001642409">
    <property type="component" value="Unassembled WGS sequence"/>
</dbReference>
<sequence>MFKYRVTYDKIAVKYNDGEKQYTEKSLRLESTAYKEIQICGYNNDQGVKEYFRMPNVYNINRLFLDQCIVDLSALKGNFGTVEIRSCSIIGSLTEYLFANIFLVSIYDVLDLRFSQLIDGRIKKIDIELNYIQQDLDLRGANYSYGRLSHLGIYSQCVNLAFLEGYWKCVEISNCSFTNNVKINTFGAKTLYFYQPSLDVFQRFSNCEILVLDLSFKQTPQQQVFDFNILRLCTFAKTINLNIQSFQIDLNQITGSYNILGFTDCTFQGNISQSLNIDQLRLVCTTLNSEQLNQFSCRSLELRTTNSDYQITDLPKQLQQLYVYGITLNIKNLKQYLRLSEIELEDGYVENLSFVNVPNIKLLKLNGCKSSEAVHKIQNIIKRKKKNDIKLVQLKKDLLQTQKYKYSCNRQALQTELAELIQFDISQITRGRE</sequence>
<comment type="caution">
    <text evidence="1">The sequence shown here is derived from an EMBL/GenBank/DDBJ whole genome shotgun (WGS) entry which is preliminary data.</text>
</comment>
<evidence type="ECO:0000313" key="1">
    <source>
        <dbReference type="EMBL" id="CAL5981207.1"/>
    </source>
</evidence>
<dbReference type="EMBL" id="CAXDID020000013">
    <property type="protein sequence ID" value="CAL5981207.1"/>
    <property type="molecule type" value="Genomic_DNA"/>
</dbReference>
<proteinExistence type="predicted"/>
<keyword evidence="2" id="KW-1185">Reference proteome</keyword>
<organism evidence="1 2">
    <name type="scientific">Hexamita inflata</name>
    <dbReference type="NCBI Taxonomy" id="28002"/>
    <lineage>
        <taxon>Eukaryota</taxon>
        <taxon>Metamonada</taxon>
        <taxon>Diplomonadida</taxon>
        <taxon>Hexamitidae</taxon>
        <taxon>Hexamitinae</taxon>
        <taxon>Hexamita</taxon>
    </lineage>
</organism>
<evidence type="ECO:0000313" key="2">
    <source>
        <dbReference type="Proteomes" id="UP001642409"/>
    </source>
</evidence>
<accession>A0ABP1GX97</accession>